<protein>
    <submittedName>
        <fullName evidence="1">Uncharacterized protein</fullName>
    </submittedName>
</protein>
<sequence length="557" mass="61590">MAQETKRLHGKDMSVLLEQDIFHCSLMACCLEVVLFSYSSQRTFPWIINIFKLTPFYFFKVIEVFIRSEESLSRDMVKHLNLIEEQVNFSSSLDTGSGSASVSGSTSGAQSHLPLVALSPIIHPRIREFRSGLGSARKDVPPSPLSVHDRYSSPAAGSAKRRLFGDDPPTPGAAPSGTPMLSPAKRLTFGSSSTLRIGTQGTQTTVLSIPLQGMNNDRTITLIPVQPCDSSGTITAQFLLTASPSRAISAPVTSSDPQTGSGRPRRTGSLALFFRKVYHLASVRLRDLCVKLDISSELRGKIWTCFEHTLVHCTDLMRGRHLDQMLLCSVYIISKITKETHTFHDIMKCYRSQPQASSHVYRSVLLRHTPREQVADENMEVDPVSGGESAEKTNHVSGEANSNQSGEEERGDLIQFYNSVFVLKIKSFALRYATHDNRADAPPLSPFPSVRAQPLSPRRVSQRHSLYVSPHKNSAGCLTPNSYTYRINSSPSKELSDINRMIRQGCVSRKRAFTMEGDVMMSSACDSPSKRACPENGSSPDVLLKRLQDVVSERQSH</sequence>
<evidence type="ECO:0000313" key="1">
    <source>
        <dbReference type="EMBL" id="TMS19730.1"/>
    </source>
</evidence>
<dbReference type="EMBL" id="CM011678">
    <property type="protein sequence ID" value="TMS19730.1"/>
    <property type="molecule type" value="Genomic_DNA"/>
</dbReference>
<evidence type="ECO:0000313" key="2">
    <source>
        <dbReference type="Proteomes" id="UP000793456"/>
    </source>
</evidence>
<gene>
    <name evidence="1" type="ORF">E3U43_004051</name>
</gene>
<accession>A0ACD3RK24</accession>
<keyword evidence="2" id="KW-1185">Reference proteome</keyword>
<reference evidence="1" key="1">
    <citation type="submission" date="2018-11" db="EMBL/GenBank/DDBJ databases">
        <title>The sequence and de novo assembly of Larimichthys crocea genome using PacBio and Hi-C technologies.</title>
        <authorList>
            <person name="Xu P."/>
            <person name="Chen B."/>
            <person name="Zhou Z."/>
            <person name="Ke Q."/>
            <person name="Wu Y."/>
            <person name="Bai H."/>
            <person name="Pu F."/>
        </authorList>
    </citation>
    <scope>NUCLEOTIDE SEQUENCE</scope>
    <source>
        <tissue evidence="1">Muscle</tissue>
    </source>
</reference>
<comment type="caution">
    <text evidence="1">The sequence shown here is derived from an EMBL/GenBank/DDBJ whole genome shotgun (WGS) entry which is preliminary data.</text>
</comment>
<name>A0ACD3RK24_LARCR</name>
<dbReference type="Proteomes" id="UP000793456">
    <property type="component" value="Chromosome V"/>
</dbReference>
<organism evidence="1 2">
    <name type="scientific">Larimichthys crocea</name>
    <name type="common">Large yellow croaker</name>
    <name type="synonym">Pseudosciaena crocea</name>
    <dbReference type="NCBI Taxonomy" id="215358"/>
    <lineage>
        <taxon>Eukaryota</taxon>
        <taxon>Metazoa</taxon>
        <taxon>Chordata</taxon>
        <taxon>Craniata</taxon>
        <taxon>Vertebrata</taxon>
        <taxon>Euteleostomi</taxon>
        <taxon>Actinopterygii</taxon>
        <taxon>Neopterygii</taxon>
        <taxon>Teleostei</taxon>
        <taxon>Neoteleostei</taxon>
        <taxon>Acanthomorphata</taxon>
        <taxon>Eupercaria</taxon>
        <taxon>Sciaenidae</taxon>
        <taxon>Larimichthys</taxon>
    </lineage>
</organism>
<proteinExistence type="predicted"/>